<dbReference type="AlphaFoldDB" id="A0A1I2ET44"/>
<evidence type="ECO:0000313" key="1">
    <source>
        <dbReference type="EMBL" id="SFE95797.1"/>
    </source>
</evidence>
<sequence>MFKSLLNIILVGVLVIFVLASLAFSAGKLSKVGCDELVVKIAEDSPRFLDEEEIERLVKKADAKLFEKQLNEINTEALEAELKKETTIKNVEIYRRVTGETMEFKGRLLVEVEQRSPVLRVINGKEDFYLDNEGVRIPSSRAFTAKVLLVSGHADEKFAREQLLPMINFMDEDEFWKAQIEQIQVNKNGELLMATLVGDQLIEFGAPSDYLIKFRNLKALYDQALPKVGWEYYSKINLKYTNQVVCTKK</sequence>
<dbReference type="EMBL" id="FONW01000002">
    <property type="protein sequence ID" value="SFE95797.1"/>
    <property type="molecule type" value="Genomic_DNA"/>
</dbReference>
<proteinExistence type="predicted"/>
<name>A0A1I2ET44_9BACT</name>
<accession>A0A1I2ET44</accession>
<organism evidence="1 2">
    <name type="scientific">Sunxiuqinia elliptica</name>
    <dbReference type="NCBI Taxonomy" id="655355"/>
    <lineage>
        <taxon>Bacteria</taxon>
        <taxon>Pseudomonadati</taxon>
        <taxon>Bacteroidota</taxon>
        <taxon>Bacteroidia</taxon>
        <taxon>Marinilabiliales</taxon>
        <taxon>Prolixibacteraceae</taxon>
        <taxon>Sunxiuqinia</taxon>
    </lineage>
</organism>
<reference evidence="1 2" key="1">
    <citation type="submission" date="2016-10" db="EMBL/GenBank/DDBJ databases">
        <authorList>
            <person name="de Groot N.N."/>
        </authorList>
    </citation>
    <scope>NUCLEOTIDE SEQUENCE [LARGE SCALE GENOMIC DNA]</scope>
    <source>
        <strain evidence="1 2">CGMCC 1.9156</strain>
    </source>
</reference>
<keyword evidence="2" id="KW-1185">Reference proteome</keyword>
<dbReference type="RefSeq" id="WP_093918884.1">
    <property type="nucleotide sequence ID" value="NZ_FONW01000002.1"/>
</dbReference>
<gene>
    <name evidence="1" type="ORF">SAMN05216283_102207</name>
</gene>
<dbReference type="STRING" id="655355.SAMN05216283_102207"/>
<dbReference type="Proteomes" id="UP000198964">
    <property type="component" value="Unassembled WGS sequence"/>
</dbReference>
<keyword evidence="1" id="KW-0132">Cell division</keyword>
<evidence type="ECO:0000313" key="2">
    <source>
        <dbReference type="Proteomes" id="UP000198964"/>
    </source>
</evidence>
<protein>
    <submittedName>
        <fullName evidence="1">Cell division protein FtsQ</fullName>
    </submittedName>
</protein>
<keyword evidence="1" id="KW-0131">Cell cycle</keyword>
<dbReference type="GO" id="GO:0051301">
    <property type="term" value="P:cell division"/>
    <property type="evidence" value="ECO:0007669"/>
    <property type="project" value="UniProtKB-KW"/>
</dbReference>